<dbReference type="Proteomes" id="UP000265520">
    <property type="component" value="Unassembled WGS sequence"/>
</dbReference>
<keyword evidence="2" id="KW-1185">Reference proteome</keyword>
<evidence type="ECO:0000313" key="2">
    <source>
        <dbReference type="Proteomes" id="UP000265520"/>
    </source>
</evidence>
<dbReference type="AlphaFoldDB" id="A0A392U0P4"/>
<reference evidence="1 2" key="1">
    <citation type="journal article" date="2018" name="Front. Plant Sci.">
        <title>Red Clover (Trifolium pratense) and Zigzag Clover (T. medium) - A Picture of Genomic Similarities and Differences.</title>
        <authorList>
            <person name="Dluhosova J."/>
            <person name="Istvanek J."/>
            <person name="Nedelnik J."/>
            <person name="Repkova J."/>
        </authorList>
    </citation>
    <scope>NUCLEOTIDE SEQUENCE [LARGE SCALE GENOMIC DNA]</scope>
    <source>
        <strain evidence="2">cv. 10/8</strain>
        <tissue evidence="1">Leaf</tissue>
    </source>
</reference>
<proteinExistence type="predicted"/>
<name>A0A392U0P4_9FABA</name>
<evidence type="ECO:0000313" key="1">
    <source>
        <dbReference type="EMBL" id="MCI66030.1"/>
    </source>
</evidence>
<feature type="non-terminal residue" evidence="1">
    <location>
        <position position="56"/>
    </location>
</feature>
<sequence>MEERKFIVFKNWFKKMEITLEEAHKAFLKEIEELHEKELRKKLPPKLPDPGKFTIP</sequence>
<comment type="caution">
    <text evidence="1">The sequence shown here is derived from an EMBL/GenBank/DDBJ whole genome shotgun (WGS) entry which is preliminary data.</text>
</comment>
<organism evidence="1 2">
    <name type="scientific">Trifolium medium</name>
    <dbReference type="NCBI Taxonomy" id="97028"/>
    <lineage>
        <taxon>Eukaryota</taxon>
        <taxon>Viridiplantae</taxon>
        <taxon>Streptophyta</taxon>
        <taxon>Embryophyta</taxon>
        <taxon>Tracheophyta</taxon>
        <taxon>Spermatophyta</taxon>
        <taxon>Magnoliopsida</taxon>
        <taxon>eudicotyledons</taxon>
        <taxon>Gunneridae</taxon>
        <taxon>Pentapetalae</taxon>
        <taxon>rosids</taxon>
        <taxon>fabids</taxon>
        <taxon>Fabales</taxon>
        <taxon>Fabaceae</taxon>
        <taxon>Papilionoideae</taxon>
        <taxon>50 kb inversion clade</taxon>
        <taxon>NPAAA clade</taxon>
        <taxon>Hologalegina</taxon>
        <taxon>IRL clade</taxon>
        <taxon>Trifolieae</taxon>
        <taxon>Trifolium</taxon>
    </lineage>
</organism>
<protein>
    <submittedName>
        <fullName evidence="1">Uncharacterized protein</fullName>
    </submittedName>
</protein>
<dbReference type="EMBL" id="LXQA010687175">
    <property type="protein sequence ID" value="MCI66030.1"/>
    <property type="molecule type" value="Genomic_DNA"/>
</dbReference>
<accession>A0A392U0P4</accession>